<dbReference type="CDD" id="cd07067">
    <property type="entry name" value="HP_PGM_like"/>
    <property type="match status" value="1"/>
</dbReference>
<accession>D2QYQ0</accession>
<dbReference type="AlphaFoldDB" id="D2QYQ0"/>
<keyword evidence="4" id="KW-1185">Reference proteome</keyword>
<feature type="binding site" evidence="1">
    <location>
        <position position="61"/>
    </location>
    <ligand>
        <name>substrate</name>
    </ligand>
</feature>
<organism evidence="3 4">
    <name type="scientific">Pirellula staleyi (strain ATCC 27377 / DSM 6068 / ICPB 4128)</name>
    <name type="common">Pirella staleyi</name>
    <dbReference type="NCBI Taxonomy" id="530564"/>
    <lineage>
        <taxon>Bacteria</taxon>
        <taxon>Pseudomonadati</taxon>
        <taxon>Planctomycetota</taxon>
        <taxon>Planctomycetia</taxon>
        <taxon>Pirellulales</taxon>
        <taxon>Pirellulaceae</taxon>
        <taxon>Pirellula</taxon>
    </lineage>
</organism>
<feature type="region of interest" description="Disordered" evidence="2">
    <location>
        <begin position="19"/>
        <end position="38"/>
    </location>
</feature>
<dbReference type="PANTHER" id="PTHR47623:SF1">
    <property type="entry name" value="OS09G0287300 PROTEIN"/>
    <property type="match status" value="1"/>
</dbReference>
<evidence type="ECO:0000256" key="2">
    <source>
        <dbReference type="SAM" id="MobiDB-lite"/>
    </source>
</evidence>
<dbReference type="Gene3D" id="3.40.50.1240">
    <property type="entry name" value="Phosphoglycerate mutase-like"/>
    <property type="match status" value="1"/>
</dbReference>
<dbReference type="HOGENOM" id="CLU_084603_2_2_0"/>
<sequence length="166" mass="18677">MNLMKTLLLLRHAKSSWKDNELDDHDRPLNKRGKRDAPRMGELLRDEQMVPDFMLTSSAKRARRTAEHVAQACGFRGETRITSELYESNIDRQIAVISAVPEPAATVLLVGHNPGIEELLAAISGECPAITTAALAKIELPIESWRDLNLSVRGRFIRIWQPRELA</sequence>
<gene>
    <name evidence="3" type="ordered locus">Psta_3548</name>
</gene>
<dbReference type="EMBL" id="CP001848">
    <property type="protein sequence ID" value="ADB18209.1"/>
    <property type="molecule type" value="Genomic_DNA"/>
</dbReference>
<evidence type="ECO:0000313" key="4">
    <source>
        <dbReference type="Proteomes" id="UP000001887"/>
    </source>
</evidence>
<evidence type="ECO:0000313" key="3">
    <source>
        <dbReference type="EMBL" id="ADB18209.1"/>
    </source>
</evidence>
<dbReference type="Pfam" id="PF00300">
    <property type="entry name" value="His_Phos_1"/>
    <property type="match status" value="1"/>
</dbReference>
<proteinExistence type="predicted"/>
<dbReference type="KEGG" id="psl:Psta_3548"/>
<dbReference type="eggNOG" id="COG2062">
    <property type="taxonomic scope" value="Bacteria"/>
</dbReference>
<dbReference type="InterPro" id="IPR029033">
    <property type="entry name" value="His_PPase_superfam"/>
</dbReference>
<dbReference type="SMART" id="SM00855">
    <property type="entry name" value="PGAM"/>
    <property type="match status" value="1"/>
</dbReference>
<dbReference type="PANTHER" id="PTHR47623">
    <property type="entry name" value="OS09G0287300 PROTEIN"/>
    <property type="match status" value="1"/>
</dbReference>
<evidence type="ECO:0000256" key="1">
    <source>
        <dbReference type="PIRSR" id="PIRSR613078-2"/>
    </source>
</evidence>
<dbReference type="SUPFAM" id="SSF53254">
    <property type="entry name" value="Phosphoglycerate mutase-like"/>
    <property type="match status" value="1"/>
</dbReference>
<reference evidence="3 4" key="1">
    <citation type="journal article" date="2009" name="Stand. Genomic Sci.">
        <title>Complete genome sequence of Pirellula staleyi type strain (ATCC 27377).</title>
        <authorList>
            <person name="Clum A."/>
            <person name="Tindall B.J."/>
            <person name="Sikorski J."/>
            <person name="Ivanova N."/>
            <person name="Mavrommatis K."/>
            <person name="Lucas S."/>
            <person name="Glavina del Rio T."/>
            <person name="Nolan M."/>
            <person name="Chen F."/>
            <person name="Tice H."/>
            <person name="Pitluck S."/>
            <person name="Cheng J.F."/>
            <person name="Chertkov O."/>
            <person name="Brettin T."/>
            <person name="Han C."/>
            <person name="Detter J.C."/>
            <person name="Kuske C."/>
            <person name="Bruce D."/>
            <person name="Goodwin L."/>
            <person name="Ovchinikova G."/>
            <person name="Pati A."/>
            <person name="Mikhailova N."/>
            <person name="Chen A."/>
            <person name="Palaniappan K."/>
            <person name="Land M."/>
            <person name="Hauser L."/>
            <person name="Chang Y.J."/>
            <person name="Jeffries C.D."/>
            <person name="Chain P."/>
            <person name="Rohde M."/>
            <person name="Goker M."/>
            <person name="Bristow J."/>
            <person name="Eisen J.A."/>
            <person name="Markowitz V."/>
            <person name="Hugenholtz P."/>
            <person name="Kyrpides N.C."/>
            <person name="Klenk H.P."/>
            <person name="Lapidus A."/>
        </authorList>
    </citation>
    <scope>NUCLEOTIDE SEQUENCE [LARGE SCALE GENOMIC DNA]</scope>
    <source>
        <strain evidence="4">ATCC 27377 / DSM 6068 / ICPB 4128</strain>
    </source>
</reference>
<dbReference type="Proteomes" id="UP000001887">
    <property type="component" value="Chromosome"/>
</dbReference>
<dbReference type="STRING" id="530564.Psta_3548"/>
<name>D2QYQ0_PIRSD</name>
<protein>
    <submittedName>
        <fullName evidence="3">Putative phosphohistidine phosphatase, SixA</fullName>
    </submittedName>
</protein>
<dbReference type="InterPro" id="IPR013078">
    <property type="entry name" value="His_Pase_superF_clade-1"/>
</dbReference>